<sequence>MSEQILPAIRHTKSAIEEYPDKNWDIAYSGGKDSTATLKGFLAVFQKA</sequence>
<dbReference type="SUPFAM" id="SSF52402">
    <property type="entry name" value="Adenine nucleotide alpha hydrolases-like"/>
    <property type="match status" value="1"/>
</dbReference>
<reference evidence="2" key="1">
    <citation type="submission" date="2017-05" db="EMBL/GenBank/DDBJ databases">
        <authorList>
            <person name="Rodrigo-Torres L."/>
            <person name="Arahal R. D."/>
            <person name="Lucena T."/>
        </authorList>
    </citation>
    <scope>NUCLEOTIDE SEQUENCE [LARGE SCALE GENOMIC DNA]</scope>
    <source>
        <strain evidence="2">CECT 8649</strain>
    </source>
</reference>
<keyword evidence="2" id="KW-1185">Reference proteome</keyword>
<proteinExistence type="predicted"/>
<dbReference type="Gene3D" id="3.40.50.620">
    <property type="entry name" value="HUPs"/>
    <property type="match status" value="1"/>
</dbReference>
<dbReference type="InterPro" id="IPR014729">
    <property type="entry name" value="Rossmann-like_a/b/a_fold"/>
</dbReference>
<dbReference type="EMBL" id="FXXP01000002">
    <property type="protein sequence ID" value="SMX29494.1"/>
    <property type="molecule type" value="Genomic_DNA"/>
</dbReference>
<gene>
    <name evidence="1" type="ORF">TRP8649_03630</name>
</gene>
<dbReference type="Proteomes" id="UP000225972">
    <property type="component" value="Unassembled WGS sequence"/>
</dbReference>
<accession>A0A238JH03</accession>
<protein>
    <recommendedName>
        <fullName evidence="3">Phosphoadenosine phosphosulfate reductase family protein</fullName>
    </recommendedName>
</protein>
<name>A0A238JH03_9RHOB</name>
<evidence type="ECO:0000313" key="1">
    <source>
        <dbReference type="EMBL" id="SMX29494.1"/>
    </source>
</evidence>
<dbReference type="AlphaFoldDB" id="A0A238JH03"/>
<evidence type="ECO:0008006" key="3">
    <source>
        <dbReference type="Google" id="ProtNLM"/>
    </source>
</evidence>
<organism evidence="1 2">
    <name type="scientific">Pelagimonas phthalicica</name>
    <dbReference type="NCBI Taxonomy" id="1037362"/>
    <lineage>
        <taxon>Bacteria</taxon>
        <taxon>Pseudomonadati</taxon>
        <taxon>Pseudomonadota</taxon>
        <taxon>Alphaproteobacteria</taxon>
        <taxon>Rhodobacterales</taxon>
        <taxon>Roseobacteraceae</taxon>
        <taxon>Pelagimonas</taxon>
    </lineage>
</organism>
<evidence type="ECO:0000313" key="2">
    <source>
        <dbReference type="Proteomes" id="UP000225972"/>
    </source>
</evidence>